<protein>
    <submittedName>
        <fullName evidence="1">Uncharacterized protein</fullName>
    </submittedName>
</protein>
<organism evidence="1 2">
    <name type="scientific">Cricetibacter osteomyelitidis</name>
    <dbReference type="NCBI Taxonomy" id="1521931"/>
    <lineage>
        <taxon>Bacteria</taxon>
        <taxon>Pseudomonadati</taxon>
        <taxon>Pseudomonadota</taxon>
        <taxon>Gammaproteobacteria</taxon>
        <taxon>Pasteurellales</taxon>
        <taxon>Pasteurellaceae</taxon>
        <taxon>Cricetibacter</taxon>
    </lineage>
</organism>
<evidence type="ECO:0000313" key="2">
    <source>
        <dbReference type="Proteomes" id="UP000295763"/>
    </source>
</evidence>
<keyword evidence="2" id="KW-1185">Reference proteome</keyword>
<proteinExistence type="predicted"/>
<evidence type="ECO:0000313" key="1">
    <source>
        <dbReference type="EMBL" id="TCP95340.1"/>
    </source>
</evidence>
<gene>
    <name evidence="1" type="ORF">EDC44_10932</name>
</gene>
<dbReference type="Proteomes" id="UP000295763">
    <property type="component" value="Unassembled WGS sequence"/>
</dbReference>
<name>A0A4R2SZY1_9PAST</name>
<reference evidence="1 2" key="1">
    <citation type="submission" date="2019-03" db="EMBL/GenBank/DDBJ databases">
        <title>Genomic Encyclopedia of Type Strains, Phase IV (KMG-IV): sequencing the most valuable type-strain genomes for metagenomic binning, comparative biology and taxonomic classification.</title>
        <authorList>
            <person name="Goeker M."/>
        </authorList>
    </citation>
    <scope>NUCLEOTIDE SEQUENCE [LARGE SCALE GENOMIC DNA]</scope>
    <source>
        <strain evidence="1 2">DSM 28404</strain>
    </source>
</reference>
<dbReference type="AlphaFoldDB" id="A0A4R2SZY1"/>
<dbReference type="EMBL" id="SLYB01000009">
    <property type="protein sequence ID" value="TCP95340.1"/>
    <property type="molecule type" value="Genomic_DNA"/>
</dbReference>
<accession>A0A4R2SZY1</accession>
<comment type="caution">
    <text evidence="1">The sequence shown here is derived from an EMBL/GenBank/DDBJ whole genome shotgun (WGS) entry which is preliminary data.</text>
</comment>
<sequence>MIQLSGKYITNLGQIFNKNTDGFSDKEFIHMFIDNLDDTIDWLENGVTESKWNALYEALDIILKDCKDKRSPPEVFKAIGYLQNSLMHIGFLLHHGQMLARNYKSLVAKQNRDKQDRTDPKQQEAIAEAKRIWDRNPNLSLDKVAQHIINEEIAYKELSTVKKWIAPYNPKRKTKKETQDNAL</sequence>
<dbReference type="RefSeq" id="WP_131976308.1">
    <property type="nucleotide sequence ID" value="NZ_SLYB01000009.1"/>
</dbReference>
<dbReference type="OrthoDB" id="9977680at2"/>